<dbReference type="OrthoDB" id="5573966at2"/>
<accession>A0A3A3FPW5</accession>
<feature type="chain" id="PRO_5017267813" description="Glycine-zipper containing OmpA-like membrane domain-containing protein" evidence="1">
    <location>
        <begin position="21"/>
        <end position="174"/>
    </location>
</feature>
<keyword evidence="3" id="KW-1185">Reference proteome</keyword>
<evidence type="ECO:0000313" key="2">
    <source>
        <dbReference type="EMBL" id="RJF98242.1"/>
    </source>
</evidence>
<feature type="signal peptide" evidence="1">
    <location>
        <begin position="1"/>
        <end position="20"/>
    </location>
</feature>
<comment type="caution">
    <text evidence="2">The sequence shown here is derived from an EMBL/GenBank/DDBJ whole genome shotgun (WGS) entry which is preliminary data.</text>
</comment>
<keyword evidence="1" id="KW-0732">Signal</keyword>
<proteinExistence type="predicted"/>
<name>A0A3A3FPW5_9BURK</name>
<reference evidence="3" key="1">
    <citation type="submission" date="2018-09" db="EMBL/GenBank/DDBJ databases">
        <authorList>
            <person name="Zhu H."/>
        </authorList>
    </citation>
    <scope>NUCLEOTIDE SEQUENCE [LARGE SCALE GENOMIC DNA]</scope>
    <source>
        <strain evidence="3">K1R23-30</strain>
    </source>
</reference>
<protein>
    <recommendedName>
        <fullName evidence="4">Glycine-zipper containing OmpA-like membrane domain-containing protein</fullName>
    </recommendedName>
</protein>
<dbReference type="PROSITE" id="PS51257">
    <property type="entry name" value="PROKAR_LIPOPROTEIN"/>
    <property type="match status" value="1"/>
</dbReference>
<evidence type="ECO:0000313" key="3">
    <source>
        <dbReference type="Proteomes" id="UP000265955"/>
    </source>
</evidence>
<evidence type="ECO:0000256" key="1">
    <source>
        <dbReference type="SAM" id="SignalP"/>
    </source>
</evidence>
<dbReference type="EMBL" id="QYUO01000001">
    <property type="protein sequence ID" value="RJF98242.1"/>
    <property type="molecule type" value="Genomic_DNA"/>
</dbReference>
<organism evidence="2 3">
    <name type="scientific">Noviherbaspirillum saxi</name>
    <dbReference type="NCBI Taxonomy" id="2320863"/>
    <lineage>
        <taxon>Bacteria</taxon>
        <taxon>Pseudomonadati</taxon>
        <taxon>Pseudomonadota</taxon>
        <taxon>Betaproteobacteria</taxon>
        <taxon>Burkholderiales</taxon>
        <taxon>Oxalobacteraceae</taxon>
        <taxon>Noviherbaspirillum</taxon>
    </lineage>
</organism>
<evidence type="ECO:0008006" key="4">
    <source>
        <dbReference type="Google" id="ProtNLM"/>
    </source>
</evidence>
<dbReference type="Proteomes" id="UP000265955">
    <property type="component" value="Unassembled WGS sequence"/>
</dbReference>
<gene>
    <name evidence="2" type="ORF">D3871_06750</name>
</gene>
<dbReference type="AlphaFoldDB" id="A0A3A3FPW5"/>
<sequence>MSSRAVRCLACLCTVLGVTACTVMPPNQPSVMVLPGTDKSFEQFRADNDVCRQFAYEQSGGGNPDSAGLDSGARSAIVGTLLGAVAGAAIDGGRGAAAGAGGGLALGGLAGTGHAAYSAGSLQQRYDIGYQQCMYAKGHRIPSGRGGLMGYFFRDFPERTTAYPSPPPPGRIVR</sequence>